<evidence type="ECO:0000313" key="2">
    <source>
        <dbReference type="EMBL" id="ETW96402.1"/>
    </source>
</evidence>
<comment type="caution">
    <text evidence="2">The sequence shown here is derived from an EMBL/GenBank/DDBJ whole genome shotgun (WGS) entry which is preliminary data.</text>
</comment>
<dbReference type="EMBL" id="AZHW01000792">
    <property type="protein sequence ID" value="ETW96402.1"/>
    <property type="molecule type" value="Genomic_DNA"/>
</dbReference>
<sequence>MILLDTHVLVWLTKGLDMLGAQARQLADEALGKNELAVSAITFWEVEMLIQRGRIDLMQSTTAWRQTLLDQGLMEMPIAGDLGIRASALSDFHRDPADRFITMTALHYSAQLVTADERILGWPGTLLRHDARQ</sequence>
<reference evidence="2 3" key="1">
    <citation type="journal article" date="2014" name="Nature">
        <title>An environmental bacterial taxon with a large and distinct metabolic repertoire.</title>
        <authorList>
            <person name="Wilson M.C."/>
            <person name="Mori T."/>
            <person name="Ruckert C."/>
            <person name="Uria A.R."/>
            <person name="Helf M.J."/>
            <person name="Takada K."/>
            <person name="Gernert C."/>
            <person name="Steffens U.A."/>
            <person name="Heycke N."/>
            <person name="Schmitt S."/>
            <person name="Rinke C."/>
            <person name="Helfrich E.J."/>
            <person name="Brachmann A.O."/>
            <person name="Gurgui C."/>
            <person name="Wakimoto T."/>
            <person name="Kracht M."/>
            <person name="Crusemann M."/>
            <person name="Hentschel U."/>
            <person name="Abe I."/>
            <person name="Matsunaga S."/>
            <person name="Kalinowski J."/>
            <person name="Takeyama H."/>
            <person name="Piel J."/>
        </authorList>
    </citation>
    <scope>NUCLEOTIDE SEQUENCE [LARGE SCALE GENOMIC DNA]</scope>
    <source>
        <strain evidence="3">TSY1</strain>
    </source>
</reference>
<dbReference type="InterPro" id="IPR041705">
    <property type="entry name" value="PIN_Sll0205"/>
</dbReference>
<keyword evidence="3" id="KW-1185">Reference proteome</keyword>
<dbReference type="CDD" id="cd09872">
    <property type="entry name" value="PIN_Sll0205-like"/>
    <property type="match status" value="1"/>
</dbReference>
<dbReference type="InterPro" id="IPR002716">
    <property type="entry name" value="PIN_dom"/>
</dbReference>
<name>W4LEJ7_ENTF1</name>
<dbReference type="AlphaFoldDB" id="W4LEJ7"/>
<gene>
    <name evidence="2" type="ORF">ETSY1_26755</name>
</gene>
<dbReference type="SUPFAM" id="SSF88723">
    <property type="entry name" value="PIN domain-like"/>
    <property type="match status" value="1"/>
</dbReference>
<dbReference type="PANTHER" id="PTHR36173">
    <property type="entry name" value="RIBONUCLEASE VAPC16-RELATED"/>
    <property type="match status" value="1"/>
</dbReference>
<dbReference type="InterPro" id="IPR052919">
    <property type="entry name" value="TA_system_RNase"/>
</dbReference>
<accession>W4LEJ7</accession>
<evidence type="ECO:0000259" key="1">
    <source>
        <dbReference type="Pfam" id="PF01850"/>
    </source>
</evidence>
<protein>
    <recommendedName>
        <fullName evidence="1">PIN domain-containing protein</fullName>
    </recommendedName>
</protein>
<feature type="domain" description="PIN" evidence="1">
    <location>
        <begin position="2"/>
        <end position="119"/>
    </location>
</feature>
<organism evidence="2 3">
    <name type="scientific">Entotheonella factor</name>
    <dbReference type="NCBI Taxonomy" id="1429438"/>
    <lineage>
        <taxon>Bacteria</taxon>
        <taxon>Pseudomonadati</taxon>
        <taxon>Nitrospinota/Tectimicrobiota group</taxon>
        <taxon>Candidatus Tectimicrobiota</taxon>
        <taxon>Candidatus Entotheonellia</taxon>
        <taxon>Candidatus Entotheonellales</taxon>
        <taxon>Candidatus Entotheonellaceae</taxon>
        <taxon>Candidatus Entotheonella</taxon>
    </lineage>
</organism>
<dbReference type="InterPro" id="IPR029060">
    <property type="entry name" value="PIN-like_dom_sf"/>
</dbReference>
<dbReference type="PANTHER" id="PTHR36173:SF1">
    <property type="entry name" value="RIBONUCLEASE VAPC22"/>
    <property type="match status" value="1"/>
</dbReference>
<evidence type="ECO:0000313" key="3">
    <source>
        <dbReference type="Proteomes" id="UP000019141"/>
    </source>
</evidence>
<dbReference type="Pfam" id="PF01850">
    <property type="entry name" value="PIN"/>
    <property type="match status" value="1"/>
</dbReference>
<proteinExistence type="predicted"/>
<dbReference type="Proteomes" id="UP000019141">
    <property type="component" value="Unassembled WGS sequence"/>
</dbReference>
<dbReference type="HOGENOM" id="CLU_129890_2_1_7"/>
<dbReference type="Gene3D" id="3.40.50.1010">
    <property type="entry name" value="5'-nuclease"/>
    <property type="match status" value="1"/>
</dbReference>